<dbReference type="GeneID" id="34618104"/>
<gene>
    <name evidence="3" type="primary">LOC34618104</name>
</gene>
<evidence type="ECO:0000256" key="1">
    <source>
        <dbReference type="SAM" id="MobiDB-lite"/>
    </source>
</evidence>
<dbReference type="RefSeq" id="XP_026190718.1">
    <property type="nucleotide sequence ID" value="XM_026334933.1"/>
</dbReference>
<evidence type="ECO:0000313" key="2">
    <source>
        <dbReference type="Proteomes" id="UP000515125"/>
    </source>
</evidence>
<reference evidence="3" key="1">
    <citation type="submission" date="2025-08" db="UniProtKB">
        <authorList>
            <consortium name="RefSeq"/>
        </authorList>
    </citation>
    <scope>IDENTIFICATION</scope>
</reference>
<organism evidence="2 3">
    <name type="scientific">Cyclospora cayetanensis</name>
    <dbReference type="NCBI Taxonomy" id="88456"/>
    <lineage>
        <taxon>Eukaryota</taxon>
        <taxon>Sar</taxon>
        <taxon>Alveolata</taxon>
        <taxon>Apicomplexa</taxon>
        <taxon>Conoidasida</taxon>
        <taxon>Coccidia</taxon>
        <taxon>Eucoccidiorida</taxon>
        <taxon>Eimeriorina</taxon>
        <taxon>Eimeriidae</taxon>
        <taxon>Cyclospora</taxon>
    </lineage>
</organism>
<dbReference type="Proteomes" id="UP000515125">
    <property type="component" value="Unplaced"/>
</dbReference>
<sequence>MNGFIERMDERRRQRTLRDEAAASGEAELKQQHIEAVGQGGPPVLRSDSSTLSNSSDSTSASLREKARRLQQEALLNRDRATCVRGAQQSFRLKVAEMREQEAARLLAMAEAADEGVNQAGSVGPLSPAGSDANMTSARGPLMSDIASLPNMHSPRGAEALNEGRIAELLAAAAERRDKATCVKGGKQRALLAMAERLESEAQALADAIRQKQQQMQEPEMQQHVAVLGAQADQALAEEAAKLRKEALLCRDKALCCTGAKQRQLISLAELKERRAADAIALMSDPGLHCHQRGEERNLQVQQTPRRAAGELRGRVNPRGDSGIFDS</sequence>
<accession>A0A6P6RSD2</accession>
<keyword evidence="2" id="KW-1185">Reference proteome</keyword>
<evidence type="ECO:0000313" key="3">
    <source>
        <dbReference type="RefSeq" id="XP_026190718.1"/>
    </source>
</evidence>
<protein>
    <submittedName>
        <fullName evidence="3">Uncharacterized protein LOC34618104</fullName>
    </submittedName>
</protein>
<name>A0A6P6RSD2_9EIME</name>
<dbReference type="AlphaFoldDB" id="A0A6P6RSD2"/>
<dbReference type="OrthoDB" id="347607at2759"/>
<feature type="region of interest" description="Disordered" evidence="1">
    <location>
        <begin position="292"/>
        <end position="327"/>
    </location>
</feature>
<feature type="compositionally biased region" description="Low complexity" evidence="1">
    <location>
        <begin position="47"/>
        <end position="62"/>
    </location>
</feature>
<feature type="region of interest" description="Disordered" evidence="1">
    <location>
        <begin position="38"/>
        <end position="64"/>
    </location>
</feature>
<proteinExistence type="predicted"/>